<accession>A0ABD3RDC8</accession>
<proteinExistence type="predicted"/>
<feature type="compositionally biased region" description="Low complexity" evidence="1">
    <location>
        <begin position="122"/>
        <end position="136"/>
    </location>
</feature>
<reference evidence="3 4" key="1">
    <citation type="submission" date="2024-10" db="EMBL/GenBank/DDBJ databases">
        <title>Updated reference genomes for cyclostephanoid diatoms.</title>
        <authorList>
            <person name="Roberts W.R."/>
            <person name="Alverson A.J."/>
        </authorList>
    </citation>
    <scope>NUCLEOTIDE SEQUENCE [LARGE SCALE GENOMIC DNA]</scope>
    <source>
        <strain evidence="3 4">AJA228-03</strain>
    </source>
</reference>
<dbReference type="AlphaFoldDB" id="A0ABD3RDC8"/>
<feature type="region of interest" description="Disordered" evidence="1">
    <location>
        <begin position="22"/>
        <end position="69"/>
    </location>
</feature>
<keyword evidence="2" id="KW-0472">Membrane</keyword>
<name>A0ABD3RDC8_9STRA</name>
<organism evidence="3 4">
    <name type="scientific">Cyclostephanos tholiformis</name>
    <dbReference type="NCBI Taxonomy" id="382380"/>
    <lineage>
        <taxon>Eukaryota</taxon>
        <taxon>Sar</taxon>
        <taxon>Stramenopiles</taxon>
        <taxon>Ochrophyta</taxon>
        <taxon>Bacillariophyta</taxon>
        <taxon>Coscinodiscophyceae</taxon>
        <taxon>Thalassiosirophycidae</taxon>
        <taxon>Stephanodiscales</taxon>
        <taxon>Stephanodiscaceae</taxon>
        <taxon>Cyclostephanos</taxon>
    </lineage>
</organism>
<keyword evidence="2" id="KW-1133">Transmembrane helix</keyword>
<comment type="caution">
    <text evidence="3">The sequence shown here is derived from an EMBL/GenBank/DDBJ whole genome shotgun (WGS) entry which is preliminary data.</text>
</comment>
<feature type="compositionally biased region" description="Polar residues" evidence="1">
    <location>
        <begin position="24"/>
        <end position="33"/>
    </location>
</feature>
<feature type="compositionally biased region" description="Basic and acidic residues" evidence="1">
    <location>
        <begin position="41"/>
        <end position="69"/>
    </location>
</feature>
<sequence>MVGRHTPDPTVLTESVLTQELIDTLQSTPSPTSVAEEDYEGNEKETPSHESLKNGENEDNTVRNDGKDHDRTAKLNLSFHVEVVPSPSPIKADSTANLSLNFYGKGKDGDKDASVPTTSPFTEEPTYFVYPTTTPTEKMKGTAQSPTTDEPTYFYPTLVPTEEIKDSPPSSSLPTYMLTYMPTYMPTTSSFEKRNRVGNDPTSLSPSSLAVNGESAAMYDKRVCSGYPLGVDPLAPHKEEEVFFAYGIQTNVEAGDGIQNCVENVQLWILEDVARQLLICPNDGSSIRGRLLKDENDGRFEQTISRIYYMEDIPIATLRPDISKLDSSESKNIESIKNPSGLSQPITFYIAIGVVSLAACALAVFLTMVMRVRKERNMASVASRNRAGYKQTPTDLDGMHFSFPQSSRNFQDSSQTHNIFVNRM</sequence>
<evidence type="ECO:0000313" key="3">
    <source>
        <dbReference type="EMBL" id="KAL3808301.1"/>
    </source>
</evidence>
<evidence type="ECO:0000313" key="4">
    <source>
        <dbReference type="Proteomes" id="UP001530377"/>
    </source>
</evidence>
<dbReference type="Proteomes" id="UP001530377">
    <property type="component" value="Unassembled WGS sequence"/>
</dbReference>
<dbReference type="EMBL" id="JALLPB020000523">
    <property type="protein sequence ID" value="KAL3808301.1"/>
    <property type="molecule type" value="Genomic_DNA"/>
</dbReference>
<evidence type="ECO:0000256" key="2">
    <source>
        <dbReference type="SAM" id="Phobius"/>
    </source>
</evidence>
<protein>
    <submittedName>
        <fullName evidence="3">Uncharacterized protein</fullName>
    </submittedName>
</protein>
<evidence type="ECO:0000256" key="1">
    <source>
        <dbReference type="SAM" id="MobiDB-lite"/>
    </source>
</evidence>
<feature type="transmembrane region" description="Helical" evidence="2">
    <location>
        <begin position="346"/>
        <end position="369"/>
    </location>
</feature>
<keyword evidence="2" id="KW-0812">Transmembrane</keyword>
<gene>
    <name evidence="3" type="ORF">ACHAXA_009813</name>
</gene>
<feature type="region of interest" description="Disordered" evidence="1">
    <location>
        <begin position="105"/>
        <end position="151"/>
    </location>
</feature>
<keyword evidence="4" id="KW-1185">Reference proteome</keyword>